<sequence>MPEIRGFIDGLTGNQIDGWAFEPAHPTERVIVELRLDGQAVATTVADRHRTDLVRAGIGDAFHGFRFPLKPAWAERRSELSVVARGAEGGETPLQLFRRPPPPEARAAAPAVPPPASPQVIKAIEQLVAGQRALEQRLQEVAARAPAEATATMPEDAEQRIAVLEAWVARLDERLAALQAETPAPRAGRSGPDTWQVVLMALLGLTSFGALTAFALILAL</sequence>
<evidence type="ECO:0000313" key="3">
    <source>
        <dbReference type="EMBL" id="NGM19506.1"/>
    </source>
</evidence>
<name>A0A6M1LGQ7_9PROT</name>
<accession>A0A6M1LGQ7</accession>
<feature type="transmembrane region" description="Helical" evidence="2">
    <location>
        <begin position="195"/>
        <end position="219"/>
    </location>
</feature>
<reference evidence="3 4" key="1">
    <citation type="submission" date="2020-03" db="EMBL/GenBank/DDBJ databases">
        <title>Roseomonas stagni sp. nov., isolated from pond water in Japan.</title>
        <authorList>
            <person name="Furuhata K."/>
            <person name="Miyamoto H."/>
            <person name="Goto K."/>
        </authorList>
    </citation>
    <scope>NUCLEOTIDE SEQUENCE [LARGE SCALE GENOMIC DNA]</scope>
    <source>
        <strain evidence="3 4">PeD5</strain>
    </source>
</reference>
<organism evidence="3 4">
    <name type="scientific">Falsiroseomonas algicola</name>
    <dbReference type="NCBI Taxonomy" id="2716930"/>
    <lineage>
        <taxon>Bacteria</taxon>
        <taxon>Pseudomonadati</taxon>
        <taxon>Pseudomonadota</taxon>
        <taxon>Alphaproteobacteria</taxon>
        <taxon>Acetobacterales</taxon>
        <taxon>Roseomonadaceae</taxon>
        <taxon>Falsiroseomonas</taxon>
    </lineage>
</organism>
<keyword evidence="2" id="KW-1133">Transmembrane helix</keyword>
<feature type="region of interest" description="Disordered" evidence="1">
    <location>
        <begin position="92"/>
        <end position="114"/>
    </location>
</feature>
<dbReference type="RefSeq" id="WP_164693404.1">
    <property type="nucleotide sequence ID" value="NZ_JAAIKB010000002.1"/>
</dbReference>
<keyword evidence="4" id="KW-1185">Reference proteome</keyword>
<evidence type="ECO:0000256" key="1">
    <source>
        <dbReference type="SAM" id="MobiDB-lite"/>
    </source>
</evidence>
<evidence type="ECO:0000256" key="2">
    <source>
        <dbReference type="SAM" id="Phobius"/>
    </source>
</evidence>
<comment type="caution">
    <text evidence="3">The sequence shown here is derived from an EMBL/GenBank/DDBJ whole genome shotgun (WGS) entry which is preliminary data.</text>
</comment>
<dbReference type="Proteomes" id="UP000475385">
    <property type="component" value="Unassembled WGS sequence"/>
</dbReference>
<keyword evidence="2" id="KW-0812">Transmembrane</keyword>
<keyword evidence="2" id="KW-0472">Membrane</keyword>
<protein>
    <submittedName>
        <fullName evidence="3">Uncharacterized protein</fullName>
    </submittedName>
</protein>
<gene>
    <name evidence="3" type="ORF">G3576_05740</name>
</gene>
<dbReference type="AlphaFoldDB" id="A0A6M1LGQ7"/>
<evidence type="ECO:0000313" key="4">
    <source>
        <dbReference type="Proteomes" id="UP000475385"/>
    </source>
</evidence>
<proteinExistence type="predicted"/>
<dbReference type="EMBL" id="JAAIKB010000002">
    <property type="protein sequence ID" value="NGM19506.1"/>
    <property type="molecule type" value="Genomic_DNA"/>
</dbReference>